<evidence type="ECO:0000313" key="1">
    <source>
        <dbReference type="EMBL" id="KAH7918411.1"/>
    </source>
</evidence>
<keyword evidence="2" id="KW-1185">Reference proteome</keyword>
<dbReference type="EMBL" id="MU266790">
    <property type="protein sequence ID" value="KAH7918411.1"/>
    <property type="molecule type" value="Genomic_DNA"/>
</dbReference>
<proteinExistence type="predicted"/>
<comment type="caution">
    <text evidence="1">The sequence shown here is derived from an EMBL/GenBank/DDBJ whole genome shotgun (WGS) entry which is preliminary data.</text>
</comment>
<accession>A0ACB8AY00</accession>
<reference evidence="1" key="1">
    <citation type="journal article" date="2021" name="New Phytol.">
        <title>Evolutionary innovations through gain and loss of genes in the ectomycorrhizal Boletales.</title>
        <authorList>
            <person name="Wu G."/>
            <person name="Miyauchi S."/>
            <person name="Morin E."/>
            <person name="Kuo A."/>
            <person name="Drula E."/>
            <person name="Varga T."/>
            <person name="Kohler A."/>
            <person name="Feng B."/>
            <person name="Cao Y."/>
            <person name="Lipzen A."/>
            <person name="Daum C."/>
            <person name="Hundley H."/>
            <person name="Pangilinan J."/>
            <person name="Johnson J."/>
            <person name="Barry K."/>
            <person name="LaButti K."/>
            <person name="Ng V."/>
            <person name="Ahrendt S."/>
            <person name="Min B."/>
            <person name="Choi I.G."/>
            <person name="Park H."/>
            <person name="Plett J.M."/>
            <person name="Magnuson J."/>
            <person name="Spatafora J.W."/>
            <person name="Nagy L.G."/>
            <person name="Henrissat B."/>
            <person name="Grigoriev I.V."/>
            <person name="Yang Z.L."/>
            <person name="Xu J."/>
            <person name="Martin F.M."/>
        </authorList>
    </citation>
    <scope>NUCLEOTIDE SEQUENCE</scope>
    <source>
        <strain evidence="1">KUC20120723A-06</strain>
    </source>
</reference>
<organism evidence="1 2">
    <name type="scientific">Leucogyrophana mollusca</name>
    <dbReference type="NCBI Taxonomy" id="85980"/>
    <lineage>
        <taxon>Eukaryota</taxon>
        <taxon>Fungi</taxon>
        <taxon>Dikarya</taxon>
        <taxon>Basidiomycota</taxon>
        <taxon>Agaricomycotina</taxon>
        <taxon>Agaricomycetes</taxon>
        <taxon>Agaricomycetidae</taxon>
        <taxon>Boletales</taxon>
        <taxon>Boletales incertae sedis</taxon>
        <taxon>Leucogyrophana</taxon>
    </lineage>
</organism>
<name>A0ACB8AY00_9AGAM</name>
<gene>
    <name evidence="1" type="ORF">BV22DRAFT_1134610</name>
</gene>
<sequence length="738" mass="77416">MKSNGPTTAELLTTLVKGSRGPQAVEVYSKMVYATKIKPLVDQAQEDDEIAGKDLAKFCRATTKEMFENEDEELQEKVREKAAEMRKALAAKKAALKAPVDLTPEQIQAVIDDLPALATNFMKGAHRASNWSITVLMGGIDPSRGGKLRSGSLHIGPDGQPTFSESYVGFNRTMEAFDLFLKQIYAPDAHEPNQSTSDTQWLDSPDDGAAIGEDEGGDLAFADGSVLYTLPAGGESPPPALTDTSMGSAPNSDTSSSLSTSPHGPDVSVAQPKSDTSNPLSASPRRPDVSVAQPMSDTSNPLSTSPLQPDVSVAQNLLSSVESDTSDSVPSTLPPPHIICQNDVSQQVLPMTPYLANSTILSVPDDLAWNQGGQLSNGASAYYRAGTSDPQVWDMPDMPFHISELYAAIPPDLDAAIPDDASDYTCFLRPVTPSSDYSKTVINSSTPTTPSHEKIYQFDFSGYDTGPNFSVNDSSVSPAFSLPADWASMFPIEDSNATDATPPGMGGGVPIPDNLSQTPLISSGSGGDEESRIGSQEAPTPILAATATGVPSANSTAPDTCPPLVPTPATVVTKDATAVPLVLDEAVSSLVTESATVISVRDADSTAPDTRPPVIPTPATAATKDAIETTHVPDEAISSPVIETAAADVANVPDTGDAPQVPLAAPAVSASGWRCARPLGKLPNSNGAVSAGEEVRRSSRGRIPNTQREKDNDIGKENYPPKRRQAKQGGTAKRARRS</sequence>
<evidence type="ECO:0000313" key="2">
    <source>
        <dbReference type="Proteomes" id="UP000790709"/>
    </source>
</evidence>
<dbReference type="Proteomes" id="UP000790709">
    <property type="component" value="Unassembled WGS sequence"/>
</dbReference>
<protein>
    <submittedName>
        <fullName evidence="1">Uncharacterized protein</fullName>
    </submittedName>
</protein>